<evidence type="ECO:0000313" key="2">
    <source>
        <dbReference type="EMBL" id="OTF73735.1"/>
    </source>
</evidence>
<dbReference type="Proteomes" id="UP000194236">
    <property type="component" value="Unassembled WGS sequence"/>
</dbReference>
<organism evidence="2 3">
    <name type="scientific">Euroglyphus maynei</name>
    <name type="common">Mayne's house dust mite</name>
    <dbReference type="NCBI Taxonomy" id="6958"/>
    <lineage>
        <taxon>Eukaryota</taxon>
        <taxon>Metazoa</taxon>
        <taxon>Ecdysozoa</taxon>
        <taxon>Arthropoda</taxon>
        <taxon>Chelicerata</taxon>
        <taxon>Arachnida</taxon>
        <taxon>Acari</taxon>
        <taxon>Acariformes</taxon>
        <taxon>Sarcoptiformes</taxon>
        <taxon>Astigmata</taxon>
        <taxon>Psoroptidia</taxon>
        <taxon>Analgoidea</taxon>
        <taxon>Pyroglyphidae</taxon>
        <taxon>Pyroglyphinae</taxon>
        <taxon>Euroglyphus</taxon>
    </lineage>
</organism>
<proteinExistence type="predicted"/>
<dbReference type="OrthoDB" id="6410737at2759"/>
<protein>
    <submittedName>
        <fullName evidence="2">Uncharacterized protein</fullName>
    </submittedName>
</protein>
<dbReference type="EMBL" id="MUJZ01050363">
    <property type="protein sequence ID" value="OTF73735.1"/>
    <property type="molecule type" value="Genomic_DNA"/>
</dbReference>
<keyword evidence="1" id="KW-1133">Transmembrane helix</keyword>
<feature type="transmembrane region" description="Helical" evidence="1">
    <location>
        <begin position="160"/>
        <end position="183"/>
    </location>
</feature>
<keyword evidence="1" id="KW-0812">Transmembrane</keyword>
<keyword evidence="3" id="KW-1185">Reference proteome</keyword>
<comment type="caution">
    <text evidence="2">The sequence shown here is derived from an EMBL/GenBank/DDBJ whole genome shotgun (WGS) entry which is preliminary data.</text>
</comment>
<evidence type="ECO:0000313" key="3">
    <source>
        <dbReference type="Proteomes" id="UP000194236"/>
    </source>
</evidence>
<dbReference type="AlphaFoldDB" id="A0A1Y3B343"/>
<name>A0A1Y3B343_EURMA</name>
<accession>A0A1Y3B343</accession>
<keyword evidence="1" id="KW-0472">Membrane</keyword>
<gene>
    <name evidence="2" type="ORF">BLA29_006761</name>
</gene>
<evidence type="ECO:0000256" key="1">
    <source>
        <dbReference type="SAM" id="Phobius"/>
    </source>
</evidence>
<reference evidence="2 3" key="1">
    <citation type="submission" date="2017-03" db="EMBL/GenBank/DDBJ databases">
        <title>Genome Survey of Euroglyphus maynei.</title>
        <authorList>
            <person name="Arlian L.G."/>
            <person name="Morgan M.S."/>
            <person name="Rider S.D."/>
        </authorList>
    </citation>
    <scope>NUCLEOTIDE SEQUENCE [LARGE SCALE GENOMIC DNA]</scope>
    <source>
        <strain evidence="2">Arlian Lab</strain>
        <tissue evidence="2">Whole body</tissue>
    </source>
</reference>
<sequence length="196" mass="23070">MQESSLQSFQTIYANSIWIADRSAGFELINQQKHLPKSNRKIYVLIGPKEKIQFYSYYYAEQSLFIPPVSDDSVFNMVLYSIAIRKGLDSLHRPLNGFICRLKHSGIHQYWKSMAMIDALINARSKWHKDDDDDDHYHGHGHDDDDDDQQFSLKQLQTIFYSYLILLAISIISFNIEFIYQFLSTIFYVKIKKILQ</sequence>